<reference evidence="1 2" key="1">
    <citation type="journal article" date="2018" name="Biotechnol. Adv.">
        <title>Improved genomic resources and new bioinformatic workflow for the carcinogenic parasite Clonorchis sinensis: Biotechnological implications.</title>
        <authorList>
            <person name="Wang D."/>
            <person name="Korhonen P.K."/>
            <person name="Gasser R.B."/>
            <person name="Young N.D."/>
        </authorList>
    </citation>
    <scope>NUCLEOTIDE SEQUENCE [LARGE SCALE GENOMIC DNA]</scope>
    <source>
        <strain evidence="1">Cs-k2</strain>
    </source>
</reference>
<comment type="caution">
    <text evidence="1">The sequence shown here is derived from an EMBL/GenBank/DDBJ whole genome shotgun (WGS) entry which is preliminary data.</text>
</comment>
<dbReference type="OrthoDB" id="10431324at2759"/>
<dbReference type="AlphaFoldDB" id="A0A3R7DGW9"/>
<evidence type="ECO:0000313" key="2">
    <source>
        <dbReference type="Proteomes" id="UP000286415"/>
    </source>
</evidence>
<dbReference type="Proteomes" id="UP000286415">
    <property type="component" value="Unassembled WGS sequence"/>
</dbReference>
<dbReference type="EMBL" id="NIRI02000042">
    <property type="protein sequence ID" value="KAG5451741.1"/>
    <property type="molecule type" value="Genomic_DNA"/>
</dbReference>
<proteinExistence type="predicted"/>
<gene>
    <name evidence="1" type="ORF">CSKR_109170</name>
</gene>
<dbReference type="InParanoid" id="A0A3R7DGW9"/>
<keyword evidence="2" id="KW-1185">Reference proteome</keyword>
<evidence type="ECO:0000313" key="1">
    <source>
        <dbReference type="EMBL" id="KAG5451741.1"/>
    </source>
</evidence>
<accession>A0A3R7DGW9</accession>
<organism evidence="1 2">
    <name type="scientific">Clonorchis sinensis</name>
    <name type="common">Chinese liver fluke</name>
    <dbReference type="NCBI Taxonomy" id="79923"/>
    <lineage>
        <taxon>Eukaryota</taxon>
        <taxon>Metazoa</taxon>
        <taxon>Spiralia</taxon>
        <taxon>Lophotrochozoa</taxon>
        <taxon>Platyhelminthes</taxon>
        <taxon>Trematoda</taxon>
        <taxon>Digenea</taxon>
        <taxon>Opisthorchiida</taxon>
        <taxon>Opisthorchiata</taxon>
        <taxon>Opisthorchiidae</taxon>
        <taxon>Clonorchis</taxon>
    </lineage>
</organism>
<reference evidence="1 2" key="2">
    <citation type="journal article" date="2021" name="Genomics">
        <title>High-quality reference genome for Clonorchis sinensis.</title>
        <authorList>
            <person name="Young N.D."/>
            <person name="Stroehlein A.J."/>
            <person name="Kinkar L."/>
            <person name="Wang T."/>
            <person name="Sohn W.M."/>
            <person name="Chang B.C.H."/>
            <person name="Kaur P."/>
            <person name="Weisz D."/>
            <person name="Dudchenko O."/>
            <person name="Aiden E.L."/>
            <person name="Korhonen P.K."/>
            <person name="Gasser R.B."/>
        </authorList>
    </citation>
    <scope>NUCLEOTIDE SEQUENCE [LARGE SCALE GENOMIC DNA]</scope>
    <source>
        <strain evidence="1">Cs-k2</strain>
    </source>
</reference>
<protein>
    <submittedName>
        <fullName evidence="1">Uncharacterized protein</fullName>
    </submittedName>
</protein>
<sequence>MEGITSVFNNDASLLYNQDLFESLITLIQTIWIETDNVTDNGWQPYLEAPPTRLFVITFIILCKVKGWPPLCFRQSELGTENSTLFGKRWLGMRNTCPNQRSFWCWTHSSMEVTVAQPKARFLIASLRILRHEPTRTVVEHASAPLAKSHSHITKHPTV</sequence>
<name>A0A3R7DGW9_CLOSI</name>